<accession>A0A1U7SMB4</accession>
<dbReference type="GO" id="GO:0098839">
    <property type="term" value="C:postsynaptic density membrane"/>
    <property type="evidence" value="ECO:0007669"/>
    <property type="project" value="TreeGrafter"/>
</dbReference>
<feature type="non-terminal residue" evidence="5">
    <location>
        <position position="1"/>
    </location>
</feature>
<keyword evidence="2" id="KW-1133">Transmembrane helix</keyword>
<dbReference type="RefSeq" id="XP_008048999.2">
    <property type="nucleotide sequence ID" value="XM_008050808.2"/>
</dbReference>
<dbReference type="GO" id="GO:0099151">
    <property type="term" value="P:regulation of postsynaptic density assembly"/>
    <property type="evidence" value="ECO:0007669"/>
    <property type="project" value="TreeGrafter"/>
</dbReference>
<dbReference type="PROSITE" id="PS50853">
    <property type="entry name" value="FN3"/>
    <property type="match status" value="1"/>
</dbReference>
<keyword evidence="2" id="KW-0812">Transmembrane</keyword>
<dbReference type="Gene3D" id="2.60.40.10">
    <property type="entry name" value="Immunoglobulins"/>
    <property type="match status" value="1"/>
</dbReference>
<dbReference type="GO" id="GO:0009986">
    <property type="term" value="C:cell surface"/>
    <property type="evidence" value="ECO:0007669"/>
    <property type="project" value="TreeGrafter"/>
</dbReference>
<evidence type="ECO:0000313" key="4">
    <source>
        <dbReference type="Proteomes" id="UP000189704"/>
    </source>
</evidence>
<dbReference type="AlphaFoldDB" id="A0A1U7SMB4"/>
<keyword evidence="1" id="KW-0732">Signal</keyword>
<name>A0A1U7SMB4_CARSF</name>
<dbReference type="InterPro" id="IPR050467">
    <property type="entry name" value="LRFN"/>
</dbReference>
<sequence>TEVTATSGLVSWGPGRPADPVWMFQIQYNSSEDETLIYRIVPASSHHFLLKHLVPGADYDLCLLALSPAAGPSDLTATRLLGCAHFSTPPATPLCHALQAHVLGGTLTVAVGGVLVAALLVFT</sequence>
<dbReference type="GO" id="GO:1905606">
    <property type="term" value="P:regulation of presynapse assembly"/>
    <property type="evidence" value="ECO:0007669"/>
    <property type="project" value="TreeGrafter"/>
</dbReference>
<dbReference type="Proteomes" id="UP000189704">
    <property type="component" value="Unplaced"/>
</dbReference>
<dbReference type="FunFam" id="2.60.40.10:FF:001081">
    <property type="entry name" value="Leucine-rich repeat and fibronectin type-III domain-containing protein 4"/>
    <property type="match status" value="1"/>
</dbReference>
<protein>
    <submittedName>
        <fullName evidence="5">Leucine-rich repeat and fibronectin type-III domain-containing protein 4-like</fullName>
    </submittedName>
</protein>
<organism evidence="4 5">
    <name type="scientific">Carlito syrichta</name>
    <name type="common">Philippine tarsier</name>
    <name type="synonym">Tarsius syrichta</name>
    <dbReference type="NCBI Taxonomy" id="1868482"/>
    <lineage>
        <taxon>Eukaryota</taxon>
        <taxon>Metazoa</taxon>
        <taxon>Chordata</taxon>
        <taxon>Craniata</taxon>
        <taxon>Vertebrata</taxon>
        <taxon>Euteleostomi</taxon>
        <taxon>Mammalia</taxon>
        <taxon>Eutheria</taxon>
        <taxon>Euarchontoglires</taxon>
        <taxon>Primates</taxon>
        <taxon>Haplorrhini</taxon>
        <taxon>Tarsiiformes</taxon>
        <taxon>Tarsiidae</taxon>
        <taxon>Carlito</taxon>
    </lineage>
</organism>
<dbReference type="InterPro" id="IPR013783">
    <property type="entry name" value="Ig-like_fold"/>
</dbReference>
<dbReference type="SUPFAM" id="SSF49265">
    <property type="entry name" value="Fibronectin type III"/>
    <property type="match status" value="1"/>
</dbReference>
<feature type="non-terminal residue" evidence="5">
    <location>
        <position position="123"/>
    </location>
</feature>
<evidence type="ECO:0000313" key="5">
    <source>
        <dbReference type="RefSeq" id="XP_008048999.2"/>
    </source>
</evidence>
<proteinExistence type="predicted"/>
<dbReference type="GeneID" id="103252186"/>
<dbReference type="PANTHER" id="PTHR45842:SF3">
    <property type="entry name" value="LEUCINE-RICH REPEAT AND FIBRONECTIN TYPE-III DOMAIN-CONTAINING PROTEIN 4"/>
    <property type="match status" value="1"/>
</dbReference>
<dbReference type="PANTHER" id="PTHR45842">
    <property type="entry name" value="SYNAPTIC ADHESION-LIKE MOLECULE SALM"/>
    <property type="match status" value="1"/>
</dbReference>
<evidence type="ECO:0000256" key="1">
    <source>
        <dbReference type="ARBA" id="ARBA00022729"/>
    </source>
</evidence>
<keyword evidence="2" id="KW-0472">Membrane</keyword>
<dbReference type="Pfam" id="PF00041">
    <property type="entry name" value="fn3"/>
    <property type="match status" value="1"/>
</dbReference>
<dbReference type="InterPro" id="IPR036116">
    <property type="entry name" value="FN3_sf"/>
</dbReference>
<dbReference type="InterPro" id="IPR003961">
    <property type="entry name" value="FN3_dom"/>
</dbReference>
<reference evidence="5" key="1">
    <citation type="submission" date="2025-08" db="UniProtKB">
        <authorList>
            <consortium name="RefSeq"/>
        </authorList>
    </citation>
    <scope>IDENTIFICATION</scope>
</reference>
<dbReference type="KEGG" id="csyr:103252186"/>
<evidence type="ECO:0000256" key="2">
    <source>
        <dbReference type="SAM" id="Phobius"/>
    </source>
</evidence>
<dbReference type="GO" id="GO:0098978">
    <property type="term" value="C:glutamatergic synapse"/>
    <property type="evidence" value="ECO:0007669"/>
    <property type="project" value="TreeGrafter"/>
</dbReference>
<dbReference type="OrthoDB" id="1394818at2759"/>
<evidence type="ECO:0000259" key="3">
    <source>
        <dbReference type="PROSITE" id="PS50853"/>
    </source>
</evidence>
<gene>
    <name evidence="5" type="primary">LOC103252186</name>
</gene>
<feature type="transmembrane region" description="Helical" evidence="2">
    <location>
        <begin position="102"/>
        <end position="122"/>
    </location>
</feature>
<keyword evidence="4" id="KW-1185">Reference proteome</keyword>
<dbReference type="GO" id="GO:0099560">
    <property type="term" value="P:synaptic membrane adhesion"/>
    <property type="evidence" value="ECO:0007669"/>
    <property type="project" value="TreeGrafter"/>
</dbReference>
<feature type="domain" description="Fibronectin type-III" evidence="3">
    <location>
        <begin position="1"/>
        <end position="91"/>
    </location>
</feature>